<dbReference type="SUPFAM" id="SSF50494">
    <property type="entry name" value="Trypsin-like serine proteases"/>
    <property type="match status" value="1"/>
</dbReference>
<proteinExistence type="predicted"/>
<feature type="chain" id="PRO_5035607723" description="Peptidase S1 domain-containing protein" evidence="5">
    <location>
        <begin position="18"/>
        <end position="320"/>
    </location>
</feature>
<evidence type="ECO:0000313" key="9">
    <source>
        <dbReference type="Proteomes" id="UP000663828"/>
    </source>
</evidence>
<dbReference type="Proteomes" id="UP000663852">
    <property type="component" value="Unassembled WGS sequence"/>
</dbReference>
<evidence type="ECO:0000256" key="3">
    <source>
        <dbReference type="ARBA" id="ARBA00023157"/>
    </source>
</evidence>
<feature type="signal peptide" evidence="5">
    <location>
        <begin position="1"/>
        <end position="17"/>
    </location>
</feature>
<dbReference type="GO" id="GO:0006508">
    <property type="term" value="P:proteolysis"/>
    <property type="evidence" value="ECO:0007669"/>
    <property type="project" value="UniProtKB-KW"/>
</dbReference>
<dbReference type="PANTHER" id="PTHR24252:SF7">
    <property type="entry name" value="HYALIN"/>
    <property type="match status" value="1"/>
</dbReference>
<dbReference type="PANTHER" id="PTHR24252">
    <property type="entry name" value="ACROSIN-RELATED"/>
    <property type="match status" value="1"/>
</dbReference>
<evidence type="ECO:0000313" key="7">
    <source>
        <dbReference type="EMBL" id="CAF1170164.1"/>
    </source>
</evidence>
<dbReference type="Pfam" id="PF00089">
    <property type="entry name" value="Trypsin"/>
    <property type="match status" value="1"/>
</dbReference>
<comment type="subcellular location">
    <subcellularLocation>
        <location evidence="1">Secreted</location>
    </subcellularLocation>
</comment>
<dbReference type="GO" id="GO:0004252">
    <property type="term" value="F:serine-type endopeptidase activity"/>
    <property type="evidence" value="ECO:0007669"/>
    <property type="project" value="InterPro"/>
</dbReference>
<dbReference type="PRINTS" id="PR00722">
    <property type="entry name" value="CHYMOTRYPSIN"/>
</dbReference>
<dbReference type="InterPro" id="IPR001314">
    <property type="entry name" value="Peptidase_S1A"/>
</dbReference>
<dbReference type="InterPro" id="IPR001254">
    <property type="entry name" value="Trypsin_dom"/>
</dbReference>
<dbReference type="InterPro" id="IPR043504">
    <property type="entry name" value="Peptidase_S1_PA_chymotrypsin"/>
</dbReference>
<evidence type="ECO:0000256" key="4">
    <source>
        <dbReference type="RuleBase" id="RU363034"/>
    </source>
</evidence>
<dbReference type="OrthoDB" id="6339452at2759"/>
<evidence type="ECO:0000259" key="6">
    <source>
        <dbReference type="PROSITE" id="PS50240"/>
    </source>
</evidence>
<keyword evidence="4" id="KW-0378">Hydrolase</keyword>
<keyword evidence="4" id="KW-0720">Serine protease</keyword>
<reference evidence="8" key="1">
    <citation type="submission" date="2021-02" db="EMBL/GenBank/DDBJ databases">
        <authorList>
            <person name="Nowell W R."/>
        </authorList>
    </citation>
    <scope>NUCLEOTIDE SEQUENCE</scope>
</reference>
<protein>
    <recommendedName>
        <fullName evidence="6">Peptidase S1 domain-containing protein</fullName>
    </recommendedName>
</protein>
<evidence type="ECO:0000256" key="1">
    <source>
        <dbReference type="ARBA" id="ARBA00004613"/>
    </source>
</evidence>
<dbReference type="PROSITE" id="PS50240">
    <property type="entry name" value="TRYPSIN_DOM"/>
    <property type="match status" value="1"/>
</dbReference>
<organism evidence="8 9">
    <name type="scientific">Adineta ricciae</name>
    <name type="common">Rotifer</name>
    <dbReference type="NCBI Taxonomy" id="249248"/>
    <lineage>
        <taxon>Eukaryota</taxon>
        <taxon>Metazoa</taxon>
        <taxon>Spiralia</taxon>
        <taxon>Gnathifera</taxon>
        <taxon>Rotifera</taxon>
        <taxon>Eurotatoria</taxon>
        <taxon>Bdelloidea</taxon>
        <taxon>Adinetida</taxon>
        <taxon>Adinetidae</taxon>
        <taxon>Adineta</taxon>
    </lineage>
</organism>
<dbReference type="InterPro" id="IPR018114">
    <property type="entry name" value="TRYPSIN_HIS"/>
</dbReference>
<evidence type="ECO:0000256" key="2">
    <source>
        <dbReference type="ARBA" id="ARBA00022525"/>
    </source>
</evidence>
<evidence type="ECO:0000256" key="5">
    <source>
        <dbReference type="SAM" id="SignalP"/>
    </source>
</evidence>
<dbReference type="AlphaFoldDB" id="A0A815TTW7"/>
<dbReference type="EMBL" id="CAJNOJ010000130">
    <property type="protein sequence ID" value="CAF1170164.1"/>
    <property type="molecule type" value="Genomic_DNA"/>
</dbReference>
<dbReference type="GO" id="GO:0005576">
    <property type="term" value="C:extracellular region"/>
    <property type="evidence" value="ECO:0007669"/>
    <property type="project" value="UniProtKB-SubCell"/>
</dbReference>
<comment type="caution">
    <text evidence="8">The sequence shown here is derived from an EMBL/GenBank/DDBJ whole genome shotgun (WGS) entry which is preliminary data.</text>
</comment>
<dbReference type="PROSITE" id="PS00135">
    <property type="entry name" value="TRYPSIN_SER"/>
    <property type="match status" value="1"/>
</dbReference>
<sequence>MTRLCTFVLLLLSGLFAQNSIQASLYSCNRNASCGCSQNPVNINSRIVGGETAASHSWGWAVSIRRYSTQHFCGGSIISPNYILTAAHCVDGISLLRNDLTIAVGSDNLLDNEGQRILVSQIFMYSGYNSLTKENDIAILRLKKAISFRDRNIARICLPPASNRNATEFPRINSTLVAIGWGHTSMSGSLSNTLRQVTVNAVGNRELKCRNSIRNVDLQFCAAVNGGGKDTCQGDSGGPLMFFSTENQQWMLAGVTSYGRGCGLTDYAGVYTRASAYTKWIASFVDNDINFEENSAQMNTMSNIFYSGILALIILTHSFL</sequence>
<gene>
    <name evidence="7" type="ORF">EDS130_LOCUS23642</name>
    <name evidence="8" type="ORF">XAT740_LOCUS40020</name>
</gene>
<dbReference type="FunFam" id="2.40.10.10:FF:000047">
    <property type="entry name" value="Trypsin eta"/>
    <property type="match status" value="1"/>
</dbReference>
<name>A0A815TTW7_ADIRI</name>
<keyword evidence="4" id="KW-0645">Protease</keyword>
<dbReference type="EMBL" id="CAJNOR010004503">
    <property type="protein sequence ID" value="CAF1507446.1"/>
    <property type="molecule type" value="Genomic_DNA"/>
</dbReference>
<dbReference type="PROSITE" id="PS00134">
    <property type="entry name" value="TRYPSIN_HIS"/>
    <property type="match status" value="1"/>
</dbReference>
<dbReference type="InterPro" id="IPR009003">
    <property type="entry name" value="Peptidase_S1_PA"/>
</dbReference>
<keyword evidence="9" id="KW-1185">Reference proteome</keyword>
<keyword evidence="2" id="KW-0964">Secreted</keyword>
<dbReference type="Gene3D" id="2.40.10.10">
    <property type="entry name" value="Trypsin-like serine proteases"/>
    <property type="match status" value="1"/>
</dbReference>
<dbReference type="PROSITE" id="PS51257">
    <property type="entry name" value="PROKAR_LIPOPROTEIN"/>
    <property type="match status" value="1"/>
</dbReference>
<dbReference type="InterPro" id="IPR033116">
    <property type="entry name" value="TRYPSIN_SER"/>
</dbReference>
<evidence type="ECO:0000313" key="8">
    <source>
        <dbReference type="EMBL" id="CAF1507446.1"/>
    </source>
</evidence>
<keyword evidence="3" id="KW-1015">Disulfide bond</keyword>
<dbReference type="Proteomes" id="UP000663828">
    <property type="component" value="Unassembled WGS sequence"/>
</dbReference>
<dbReference type="CDD" id="cd00190">
    <property type="entry name" value="Tryp_SPc"/>
    <property type="match status" value="1"/>
</dbReference>
<accession>A0A815TTW7</accession>
<feature type="domain" description="Peptidase S1" evidence="6">
    <location>
        <begin position="47"/>
        <end position="286"/>
    </location>
</feature>
<dbReference type="GO" id="GO:0051604">
    <property type="term" value="P:protein maturation"/>
    <property type="evidence" value="ECO:0007669"/>
    <property type="project" value="UniProtKB-ARBA"/>
</dbReference>
<dbReference type="SMART" id="SM00020">
    <property type="entry name" value="Tryp_SPc"/>
    <property type="match status" value="1"/>
</dbReference>
<keyword evidence="5" id="KW-0732">Signal</keyword>